<dbReference type="Proteomes" id="UP000070544">
    <property type="component" value="Unassembled WGS sequence"/>
</dbReference>
<dbReference type="AlphaFoldDB" id="A0A139AN73"/>
<proteinExistence type="predicted"/>
<gene>
    <name evidence="1" type="ORF">M427DRAFT_54192</name>
</gene>
<dbReference type="EMBL" id="KQ965744">
    <property type="protein sequence ID" value="KXS17973.1"/>
    <property type="molecule type" value="Genomic_DNA"/>
</dbReference>
<sequence length="96" mass="10173">MGSSLCSLPGWTQRTGGAVLGLCWAPRAGLAEQRGANHLPLLIDWRSFESLLPVGKADATPQFPSPYPSLTCERICLKDSFAKAASIDTDLSALAV</sequence>
<accession>A0A139AN73</accession>
<organism evidence="1 2">
    <name type="scientific">Gonapodya prolifera (strain JEL478)</name>
    <name type="common">Monoblepharis prolifera</name>
    <dbReference type="NCBI Taxonomy" id="1344416"/>
    <lineage>
        <taxon>Eukaryota</taxon>
        <taxon>Fungi</taxon>
        <taxon>Fungi incertae sedis</taxon>
        <taxon>Chytridiomycota</taxon>
        <taxon>Chytridiomycota incertae sedis</taxon>
        <taxon>Monoblepharidomycetes</taxon>
        <taxon>Monoblepharidales</taxon>
        <taxon>Gonapodyaceae</taxon>
        <taxon>Gonapodya</taxon>
    </lineage>
</organism>
<evidence type="ECO:0000313" key="1">
    <source>
        <dbReference type="EMBL" id="KXS17973.1"/>
    </source>
</evidence>
<reference evidence="1 2" key="1">
    <citation type="journal article" date="2015" name="Genome Biol. Evol.">
        <title>Phylogenomic analyses indicate that early fungi evolved digesting cell walls of algal ancestors of land plants.</title>
        <authorList>
            <person name="Chang Y."/>
            <person name="Wang S."/>
            <person name="Sekimoto S."/>
            <person name="Aerts A.L."/>
            <person name="Choi C."/>
            <person name="Clum A."/>
            <person name="LaButti K.M."/>
            <person name="Lindquist E.A."/>
            <person name="Yee Ngan C."/>
            <person name="Ohm R.A."/>
            <person name="Salamov A.A."/>
            <person name="Grigoriev I.V."/>
            <person name="Spatafora J.W."/>
            <person name="Berbee M.L."/>
        </authorList>
    </citation>
    <scope>NUCLEOTIDE SEQUENCE [LARGE SCALE GENOMIC DNA]</scope>
    <source>
        <strain evidence="1 2">JEL478</strain>
    </source>
</reference>
<protein>
    <submittedName>
        <fullName evidence="1">Uncharacterized protein</fullName>
    </submittedName>
</protein>
<name>A0A139AN73_GONPJ</name>
<keyword evidence="2" id="KW-1185">Reference proteome</keyword>
<evidence type="ECO:0000313" key="2">
    <source>
        <dbReference type="Proteomes" id="UP000070544"/>
    </source>
</evidence>